<gene>
    <name evidence="1" type="ORF">TGVAND_439010</name>
</gene>
<organism evidence="1 2">
    <name type="scientific">Toxoplasma gondii VAND</name>
    <dbReference type="NCBI Taxonomy" id="933077"/>
    <lineage>
        <taxon>Eukaryota</taxon>
        <taxon>Sar</taxon>
        <taxon>Alveolata</taxon>
        <taxon>Apicomplexa</taxon>
        <taxon>Conoidasida</taxon>
        <taxon>Coccidia</taxon>
        <taxon>Eucoccidiorida</taxon>
        <taxon>Eimeriorina</taxon>
        <taxon>Sarcocystidae</taxon>
        <taxon>Toxoplasma</taxon>
    </lineage>
</organism>
<feature type="non-terminal residue" evidence="1">
    <location>
        <position position="1"/>
    </location>
</feature>
<name>A0A086PFV8_TOXGO</name>
<dbReference type="Proteomes" id="UP000028840">
    <property type="component" value="Unassembled WGS sequence"/>
</dbReference>
<dbReference type="VEuPathDB" id="ToxoDB:TGVAND_439010"/>
<protein>
    <submittedName>
        <fullName evidence="1">Uncharacterized protein</fullName>
    </submittedName>
</protein>
<feature type="non-terminal residue" evidence="1">
    <location>
        <position position="168"/>
    </location>
</feature>
<dbReference type="AlphaFoldDB" id="A0A086PFV8"/>
<evidence type="ECO:0000313" key="1">
    <source>
        <dbReference type="EMBL" id="KFG99239.1"/>
    </source>
</evidence>
<sequence length="168" mass="18049">LFAYLRGRVVHVRKKSGRAGLFPFSRHLPGHVETTTDGVTAMSQRSDITLARSADVLRVAAPQVPGGMRAWGVVDGGASEKCFAEWDCQVVFRRGCSLTGSESSAAGDRQRSDVALARIVDVLGVAAPHGPAVVWYAIRRVHARMGERLLVVCRYAVSLGDGRAYCPG</sequence>
<reference evidence="1 2" key="2">
    <citation type="journal article" date="2015" name="Eukaryot. Cell">
        <title>Genetic mapping reveals that sinefungin resistance in Toxoplasma gondii is controlled by a putative amino acid transporter locus that can be used as a negative selectable marker.</title>
        <authorList>
            <person name="Behnke M.S."/>
            <person name="Khan A."/>
            <person name="Sibley L.D."/>
        </authorList>
    </citation>
    <scope>NUCLEOTIDE SEQUENCE [LARGE SCALE GENOMIC DNA]</scope>
    <source>
        <strain evidence="1 2">VAND</strain>
    </source>
</reference>
<proteinExistence type="predicted"/>
<evidence type="ECO:0000313" key="2">
    <source>
        <dbReference type="Proteomes" id="UP000028840"/>
    </source>
</evidence>
<accession>A0A086PFV8</accession>
<dbReference type="EMBL" id="AEYJ02001978">
    <property type="protein sequence ID" value="KFG99239.1"/>
    <property type="molecule type" value="Genomic_DNA"/>
</dbReference>
<comment type="caution">
    <text evidence="1">The sequence shown here is derived from an EMBL/GenBank/DDBJ whole genome shotgun (WGS) entry which is preliminary data.</text>
</comment>
<reference evidence="1 2" key="1">
    <citation type="submission" date="2014-08" db="EMBL/GenBank/DDBJ databases">
        <authorList>
            <person name="Sibley D."/>
            <person name="Venepally P."/>
            <person name="Karamycheva S."/>
            <person name="Hadjithomas M."/>
            <person name="Khan A."/>
            <person name="Brunk B."/>
            <person name="Roos D."/>
            <person name="Caler E."/>
            <person name="Lorenzi H."/>
        </authorList>
    </citation>
    <scope>NUCLEOTIDE SEQUENCE [LARGE SCALE GENOMIC DNA]</scope>
    <source>
        <strain evidence="1 2">VAND</strain>
    </source>
</reference>